<feature type="binding site" evidence="5">
    <location>
        <begin position="80"/>
        <end position="83"/>
    </location>
    <ligand>
        <name>substrate</name>
    </ligand>
</feature>
<evidence type="ECO:0000256" key="5">
    <source>
        <dbReference type="PIRSR" id="PIRSR605493-1"/>
    </source>
</evidence>
<dbReference type="InterPro" id="IPR005493">
    <property type="entry name" value="RraA/RraA-like"/>
</dbReference>
<dbReference type="PANTHER" id="PTHR33254">
    <property type="entry name" value="4-HYDROXY-4-METHYL-2-OXOGLUTARATE ALDOLASE 3-RELATED"/>
    <property type="match status" value="1"/>
</dbReference>
<evidence type="ECO:0000256" key="1">
    <source>
        <dbReference type="ARBA" id="ARBA00001968"/>
    </source>
</evidence>
<dbReference type="SUPFAM" id="SSF89562">
    <property type="entry name" value="RraA-like"/>
    <property type="match status" value="1"/>
</dbReference>
<keyword evidence="5" id="KW-0460">Magnesium</keyword>
<comment type="caution">
    <text evidence="6">The sequence shown here is derived from an EMBL/GenBank/DDBJ whole genome shotgun (WGS) entry which is preliminary data.</text>
</comment>
<evidence type="ECO:0000256" key="4">
    <source>
        <dbReference type="ARBA" id="ARBA00030169"/>
    </source>
</evidence>
<evidence type="ECO:0000313" key="6">
    <source>
        <dbReference type="EMBL" id="PML57419.1"/>
    </source>
</evidence>
<dbReference type="AlphaFoldDB" id="A0A2N7IIJ2"/>
<gene>
    <name evidence="6" type="ORF">BCT74_19350</name>
</gene>
<feature type="binding site" evidence="5">
    <location>
        <position position="103"/>
    </location>
    <ligand>
        <name>Mg(2+)</name>
        <dbReference type="ChEBI" id="CHEBI:18420"/>
    </ligand>
</feature>
<organism evidence="6 7">
    <name type="scientific">Vibrio lentus</name>
    <dbReference type="NCBI Taxonomy" id="136468"/>
    <lineage>
        <taxon>Bacteria</taxon>
        <taxon>Pseudomonadati</taxon>
        <taxon>Pseudomonadota</taxon>
        <taxon>Gammaproteobacteria</taxon>
        <taxon>Vibrionales</taxon>
        <taxon>Vibrionaceae</taxon>
        <taxon>Vibrio</taxon>
    </lineage>
</organism>
<protein>
    <recommendedName>
        <fullName evidence="2">Putative 4-hydroxy-4-methyl-2-oxoglutarate aldolase</fullName>
    </recommendedName>
    <alternativeName>
        <fullName evidence="3">Regulator of ribonuclease activity homolog</fullName>
    </alternativeName>
    <alternativeName>
        <fullName evidence="4">RraA-like protein</fullName>
    </alternativeName>
</protein>
<dbReference type="PANTHER" id="PTHR33254:SF4">
    <property type="entry name" value="4-HYDROXY-4-METHYL-2-OXOGLUTARATE ALDOLASE 3-RELATED"/>
    <property type="match status" value="1"/>
</dbReference>
<reference evidence="7" key="1">
    <citation type="submission" date="2016-07" db="EMBL/GenBank/DDBJ databases">
        <title>Nontailed viruses are major unrecognized killers of bacteria in the ocean.</title>
        <authorList>
            <person name="Kauffman K."/>
            <person name="Hussain F."/>
            <person name="Yang J."/>
            <person name="Arevalo P."/>
            <person name="Brown J."/>
            <person name="Cutler M."/>
            <person name="Kelly L."/>
            <person name="Polz M.F."/>
        </authorList>
    </citation>
    <scope>NUCLEOTIDE SEQUENCE [LARGE SCALE GENOMIC DNA]</scope>
    <source>
        <strain evidence="7">10N.261.51.B8</strain>
    </source>
</reference>
<evidence type="ECO:0000313" key="7">
    <source>
        <dbReference type="Proteomes" id="UP000235746"/>
    </source>
</evidence>
<dbReference type="InterPro" id="IPR036704">
    <property type="entry name" value="RraA/RraA-like_sf"/>
</dbReference>
<dbReference type="CDD" id="cd16841">
    <property type="entry name" value="RraA_family"/>
    <property type="match status" value="1"/>
</dbReference>
<dbReference type="RefSeq" id="WP_102559825.1">
    <property type="nucleotide sequence ID" value="NZ_MCYL01000011.1"/>
</dbReference>
<dbReference type="Proteomes" id="UP000235746">
    <property type="component" value="Unassembled WGS sequence"/>
</dbReference>
<keyword evidence="5" id="KW-0479">Metal-binding</keyword>
<dbReference type="Gene3D" id="3.50.30.40">
    <property type="entry name" value="Ribonuclease E inhibitor RraA/RraA-like"/>
    <property type="match status" value="1"/>
</dbReference>
<evidence type="ECO:0000256" key="3">
    <source>
        <dbReference type="ARBA" id="ARBA00029596"/>
    </source>
</evidence>
<comment type="cofactor">
    <cofactor evidence="1">
        <name>a divalent metal cation</name>
        <dbReference type="ChEBI" id="CHEBI:60240"/>
    </cofactor>
</comment>
<dbReference type="Pfam" id="PF03737">
    <property type="entry name" value="RraA-like"/>
    <property type="match status" value="1"/>
</dbReference>
<dbReference type="GO" id="GO:0046872">
    <property type="term" value="F:metal ion binding"/>
    <property type="evidence" value="ECO:0007669"/>
    <property type="project" value="UniProtKB-KW"/>
</dbReference>
<proteinExistence type="predicted"/>
<feature type="binding site" evidence="5">
    <location>
        <position position="102"/>
    </location>
    <ligand>
        <name>substrate</name>
    </ligand>
</feature>
<accession>A0A2N7IIJ2</accession>
<sequence length="205" mass="21933">MKQDFSELATTDYGNILSNGHFIDFNIGPLWQGMPRIFGEAFTVQLTSGDNLMLHAAIYEAPEGSIIVVDGVDSKYAVAGGNVCAVAKSRGIQGFIIDGVIRDLSEISDMEFPVFAKGVHPVPGKKEVYSELGVSITCGGASVSTGDVIVADVEGIVVIPKSRQDEVFAMASKRAREEASLTLAEWEMNHRAKIAQAIISAKQKA</sequence>
<dbReference type="EMBL" id="MCYL01000011">
    <property type="protein sequence ID" value="PML57419.1"/>
    <property type="molecule type" value="Genomic_DNA"/>
</dbReference>
<evidence type="ECO:0000256" key="2">
    <source>
        <dbReference type="ARBA" id="ARBA00016549"/>
    </source>
</evidence>
<name>A0A2N7IIJ2_9VIBR</name>
<comment type="cofactor">
    <cofactor evidence="5">
        <name>Mg(2+)</name>
        <dbReference type="ChEBI" id="CHEBI:18420"/>
    </cofactor>
</comment>